<dbReference type="AlphaFoldDB" id="A0A135I5B0"/>
<dbReference type="RefSeq" id="WP_067419223.1">
    <property type="nucleotide sequence ID" value="NZ_LNTY01000050.1"/>
</dbReference>
<evidence type="ECO:0000259" key="2">
    <source>
        <dbReference type="SMART" id="SM00316"/>
    </source>
</evidence>
<dbReference type="InterPro" id="IPR036388">
    <property type="entry name" value="WH-like_DNA-bd_sf"/>
</dbReference>
<feature type="domain" description="S1 motif" evidence="2">
    <location>
        <begin position="70"/>
        <end position="132"/>
    </location>
</feature>
<name>A0A135I5B0_9GAMM</name>
<evidence type="ECO:0000313" key="3">
    <source>
        <dbReference type="EMBL" id="KXF80638.1"/>
    </source>
</evidence>
<evidence type="ECO:0000313" key="4">
    <source>
        <dbReference type="Proteomes" id="UP000070529"/>
    </source>
</evidence>
<dbReference type="SMART" id="SM00316">
    <property type="entry name" value="S1"/>
    <property type="match status" value="3"/>
</dbReference>
<dbReference type="Gene3D" id="1.10.10.10">
    <property type="entry name" value="Winged helix-like DNA-binding domain superfamily/Winged helix DNA-binding domain"/>
    <property type="match status" value="1"/>
</dbReference>
<dbReference type="InterPro" id="IPR014464">
    <property type="entry name" value="CvfB_fam"/>
</dbReference>
<dbReference type="Proteomes" id="UP000070529">
    <property type="component" value="Unassembled WGS sequence"/>
</dbReference>
<dbReference type="InterPro" id="IPR039566">
    <property type="entry name" value="CvfB_S1_st"/>
</dbReference>
<feature type="domain" description="S1 motif" evidence="2">
    <location>
        <begin position="3"/>
        <end position="65"/>
    </location>
</feature>
<dbReference type="Gene3D" id="2.40.50.140">
    <property type="entry name" value="Nucleic acid-binding proteins"/>
    <property type="match status" value="1"/>
</dbReference>
<accession>A0A135I5B0</accession>
<keyword evidence="4" id="KW-1185">Reference proteome</keyword>
<dbReference type="InterPro" id="IPR012340">
    <property type="entry name" value="NA-bd_OB-fold"/>
</dbReference>
<dbReference type="Pfam" id="PF17783">
    <property type="entry name" value="WHD_CvfB"/>
    <property type="match status" value="1"/>
</dbReference>
<protein>
    <submittedName>
        <fullName evidence="3">GntR family transcriptional regulator</fullName>
    </submittedName>
</protein>
<feature type="domain" description="S1 motif" evidence="2">
    <location>
        <begin position="145"/>
        <end position="207"/>
    </location>
</feature>
<comment type="similarity">
    <text evidence="1">Belongs to the CvfB family.</text>
</comment>
<gene>
    <name evidence="3" type="ORF">ATN88_08270</name>
</gene>
<dbReference type="GO" id="GO:0003676">
    <property type="term" value="F:nucleic acid binding"/>
    <property type="evidence" value="ECO:0007669"/>
    <property type="project" value="InterPro"/>
</dbReference>
<dbReference type="EMBL" id="LNTY01000050">
    <property type="protein sequence ID" value="KXF80638.1"/>
    <property type="molecule type" value="Genomic_DNA"/>
</dbReference>
<organism evidence="3 4">
    <name type="scientific">Enterovibrio coralii</name>
    <dbReference type="NCBI Taxonomy" id="294935"/>
    <lineage>
        <taxon>Bacteria</taxon>
        <taxon>Pseudomonadati</taxon>
        <taxon>Pseudomonadota</taxon>
        <taxon>Gammaproteobacteria</taxon>
        <taxon>Vibrionales</taxon>
        <taxon>Vibrionaceae</taxon>
        <taxon>Enterovibrio</taxon>
    </lineage>
</organism>
<dbReference type="Pfam" id="PF13509">
    <property type="entry name" value="S1_2"/>
    <property type="match status" value="1"/>
</dbReference>
<dbReference type="InterPro" id="IPR040764">
    <property type="entry name" value="CvfB_WH"/>
</dbReference>
<dbReference type="PANTHER" id="PTHR37296:SF1">
    <property type="entry name" value="CONSERVED VIRULENCE FACTOR B"/>
    <property type="match status" value="1"/>
</dbReference>
<proteinExistence type="inferred from homology"/>
<dbReference type="SUPFAM" id="SSF50249">
    <property type="entry name" value="Nucleic acid-binding proteins"/>
    <property type="match status" value="1"/>
</dbReference>
<dbReference type="PIRSF" id="PIRSF012524">
    <property type="entry name" value="YitL_S1"/>
    <property type="match status" value="1"/>
</dbReference>
<evidence type="ECO:0000256" key="1">
    <source>
        <dbReference type="PIRNR" id="PIRNR012524"/>
    </source>
</evidence>
<dbReference type="PANTHER" id="PTHR37296">
    <property type="entry name" value="CONSERVED VIRULENCE FACTOR B"/>
    <property type="match status" value="1"/>
</dbReference>
<reference evidence="3 4" key="1">
    <citation type="submission" date="2015-11" db="EMBL/GenBank/DDBJ databases">
        <title>Genomic Taxonomy of the Vibrionaceae.</title>
        <authorList>
            <person name="Gomez-Gil B."/>
            <person name="Enciso-Ibarra J."/>
        </authorList>
    </citation>
    <scope>NUCLEOTIDE SEQUENCE [LARGE SCALE GENOMIC DNA]</scope>
    <source>
        <strain evidence="3 4">CAIM 912</strain>
    </source>
</reference>
<sequence length="278" mass="31313">MIKIGQVNTLTVVKEVDFGVFVDGGKEYGNILLPKRYVPKGTLLGDEISVFIYFDSEDDIIATTEKPLAEVGQFAKLNCVNATKVGAFLNWGLPKDLLVPFSEQRSRMQEGNSYLVYLYLDNASGRIVGSTKFNKFLDKTPARYEKGEQVHITVVEETELGYKCAVNDMHWGLLFKTEVFGKLFIGKSLKAYIKQVREDGKIDLALQKLGKGKVDDLSEKVIRTLKMKGGFLPVSDKSSPAQIFELFRTSKATFKKTIGGLYKERRIRIEKDGIYLIK</sequence>
<comment type="caution">
    <text evidence="3">The sequence shown here is derived from an EMBL/GenBank/DDBJ whole genome shotgun (WGS) entry which is preliminary data.</text>
</comment>
<dbReference type="InterPro" id="IPR003029">
    <property type="entry name" value="S1_domain"/>
</dbReference>
<dbReference type="OrthoDB" id="9801597at2"/>